<dbReference type="Pfam" id="PF00654">
    <property type="entry name" value="Voltage_CLC"/>
    <property type="match status" value="1"/>
</dbReference>
<sequence length="444" mass="47035">MPFRWDYRQHVSLAWFVLKWLAICLPVGIFVGSGVAFFLWSLHVVTLTQWDHPWLLYLLPVAGIASGLMYHYLGPEAEGGNNLIMEQIHEPGGGVPLKMAPLVLIGTLITHLFGGSAGREGTAVQMGGSLAGGLGRLLKLSPDEMRILLSAGVAAGFGAVFGTPLTGAIFAVEVIAIGRMSYRAIIPCLMASVIGDQVNTAWGIGHTHYHIAFEAAITSNMSAVSLDWALTAKVAIAAIFFGLASVLFAELTHGVSWTAKRLIPIPWLRPAVGGCVVIALVWILGTRDYLGLGVSSHPPEAERICIESCFYAGGAGWLSWWWKLLFTAVTVGSGFKGGEVTPLFFIGAALGSVLGVAMGAPVDLMAGLGFVAVFAGATNTPLACTIMAIELFGPGHGTLLSSGLVVYAAVACFLSYFLSGSSSIYHAQKRDEEPREETQTPETD</sequence>
<feature type="transmembrane region" description="Helical" evidence="5">
    <location>
        <begin position="404"/>
        <end position="425"/>
    </location>
</feature>
<evidence type="ECO:0000313" key="6">
    <source>
        <dbReference type="EMBL" id="TWT33020.1"/>
    </source>
</evidence>
<feature type="transmembrane region" description="Helical" evidence="5">
    <location>
        <begin position="267"/>
        <end position="284"/>
    </location>
</feature>
<evidence type="ECO:0000256" key="1">
    <source>
        <dbReference type="ARBA" id="ARBA00004141"/>
    </source>
</evidence>
<evidence type="ECO:0000256" key="5">
    <source>
        <dbReference type="SAM" id="Phobius"/>
    </source>
</evidence>
<dbReference type="Gene3D" id="1.10.3080.10">
    <property type="entry name" value="Clc chloride channel"/>
    <property type="match status" value="1"/>
</dbReference>
<proteinExistence type="predicted"/>
<dbReference type="GO" id="GO:0016020">
    <property type="term" value="C:membrane"/>
    <property type="evidence" value="ECO:0007669"/>
    <property type="project" value="UniProtKB-SubCell"/>
</dbReference>
<dbReference type="CDD" id="cd03682">
    <property type="entry name" value="ClC_sycA_like"/>
    <property type="match status" value="1"/>
</dbReference>
<gene>
    <name evidence="6" type="ORF">Enr8_28400</name>
</gene>
<dbReference type="AlphaFoldDB" id="A0A5C5V4N5"/>
<dbReference type="InterPro" id="IPR014743">
    <property type="entry name" value="Cl-channel_core"/>
</dbReference>
<comment type="caution">
    <text evidence="6">The sequence shown here is derived from an EMBL/GenBank/DDBJ whole genome shotgun (WGS) entry which is preliminary data.</text>
</comment>
<feature type="transmembrane region" description="Helical" evidence="5">
    <location>
        <begin position="228"/>
        <end position="247"/>
    </location>
</feature>
<dbReference type="EMBL" id="SJPF01000003">
    <property type="protein sequence ID" value="TWT33020.1"/>
    <property type="molecule type" value="Genomic_DNA"/>
</dbReference>
<feature type="transmembrane region" description="Helical" evidence="5">
    <location>
        <begin position="342"/>
        <end position="360"/>
    </location>
</feature>
<organism evidence="6 7">
    <name type="scientific">Blastopirellula retiformator</name>
    <dbReference type="NCBI Taxonomy" id="2527970"/>
    <lineage>
        <taxon>Bacteria</taxon>
        <taxon>Pseudomonadati</taxon>
        <taxon>Planctomycetota</taxon>
        <taxon>Planctomycetia</taxon>
        <taxon>Pirellulales</taxon>
        <taxon>Pirellulaceae</taxon>
        <taxon>Blastopirellula</taxon>
    </lineage>
</organism>
<comment type="subcellular location">
    <subcellularLocation>
        <location evidence="1">Membrane</location>
        <topology evidence="1">Multi-pass membrane protein</topology>
    </subcellularLocation>
</comment>
<dbReference type="Proteomes" id="UP000318878">
    <property type="component" value="Unassembled WGS sequence"/>
</dbReference>
<feature type="transmembrane region" description="Helical" evidence="5">
    <location>
        <begin position="54"/>
        <end position="73"/>
    </location>
</feature>
<dbReference type="OrthoDB" id="9767361at2"/>
<evidence type="ECO:0000256" key="4">
    <source>
        <dbReference type="ARBA" id="ARBA00023136"/>
    </source>
</evidence>
<feature type="transmembrane region" description="Helical" evidence="5">
    <location>
        <begin position="20"/>
        <end position="42"/>
    </location>
</feature>
<feature type="transmembrane region" description="Helical" evidence="5">
    <location>
        <begin position="367"/>
        <end position="392"/>
    </location>
</feature>
<dbReference type="SUPFAM" id="SSF81340">
    <property type="entry name" value="Clc chloride channel"/>
    <property type="match status" value="1"/>
</dbReference>
<reference evidence="6 7" key="1">
    <citation type="submission" date="2019-02" db="EMBL/GenBank/DDBJ databases">
        <title>Deep-cultivation of Planctomycetes and their phenomic and genomic characterization uncovers novel biology.</title>
        <authorList>
            <person name="Wiegand S."/>
            <person name="Jogler M."/>
            <person name="Boedeker C."/>
            <person name="Pinto D."/>
            <person name="Vollmers J."/>
            <person name="Rivas-Marin E."/>
            <person name="Kohn T."/>
            <person name="Peeters S.H."/>
            <person name="Heuer A."/>
            <person name="Rast P."/>
            <person name="Oberbeckmann S."/>
            <person name="Bunk B."/>
            <person name="Jeske O."/>
            <person name="Meyerdierks A."/>
            <person name="Storesund J.E."/>
            <person name="Kallscheuer N."/>
            <person name="Luecker S."/>
            <person name="Lage O.M."/>
            <person name="Pohl T."/>
            <person name="Merkel B.J."/>
            <person name="Hornburger P."/>
            <person name="Mueller R.-W."/>
            <person name="Bruemmer F."/>
            <person name="Labrenz M."/>
            <person name="Spormann A.M."/>
            <person name="Op Den Camp H."/>
            <person name="Overmann J."/>
            <person name="Amann R."/>
            <person name="Jetten M.S.M."/>
            <person name="Mascher T."/>
            <person name="Medema M.H."/>
            <person name="Devos D.P."/>
            <person name="Kaster A.-K."/>
            <person name="Ovreas L."/>
            <person name="Rohde M."/>
            <person name="Galperin M.Y."/>
            <person name="Jogler C."/>
        </authorList>
    </citation>
    <scope>NUCLEOTIDE SEQUENCE [LARGE SCALE GENOMIC DNA]</scope>
    <source>
        <strain evidence="6 7">Enr8</strain>
    </source>
</reference>
<dbReference type="PANTHER" id="PTHR43427:SF12">
    <property type="entry name" value="CHLORIDE TRANSPORTER"/>
    <property type="match status" value="1"/>
</dbReference>
<dbReference type="PRINTS" id="PR00762">
    <property type="entry name" value="CLCHANNEL"/>
</dbReference>
<feature type="transmembrane region" description="Helical" evidence="5">
    <location>
        <begin position="147"/>
        <end position="176"/>
    </location>
</feature>
<protein>
    <submittedName>
        <fullName evidence="6">Putative voltage-gated ClC-type chloride channel ClcB</fullName>
    </submittedName>
</protein>
<evidence type="ECO:0000256" key="3">
    <source>
        <dbReference type="ARBA" id="ARBA00022989"/>
    </source>
</evidence>
<keyword evidence="4 5" id="KW-0472">Membrane</keyword>
<keyword evidence="2 5" id="KW-0812">Transmembrane</keyword>
<dbReference type="RefSeq" id="WP_146432494.1">
    <property type="nucleotide sequence ID" value="NZ_SJPF01000003.1"/>
</dbReference>
<keyword evidence="7" id="KW-1185">Reference proteome</keyword>
<evidence type="ECO:0000313" key="7">
    <source>
        <dbReference type="Proteomes" id="UP000318878"/>
    </source>
</evidence>
<dbReference type="GO" id="GO:0015108">
    <property type="term" value="F:chloride transmembrane transporter activity"/>
    <property type="evidence" value="ECO:0007669"/>
    <property type="project" value="InterPro"/>
</dbReference>
<dbReference type="InterPro" id="IPR050368">
    <property type="entry name" value="ClC-type_chloride_channel"/>
</dbReference>
<accession>A0A5C5V4N5</accession>
<keyword evidence="3 5" id="KW-1133">Transmembrane helix</keyword>
<name>A0A5C5V4N5_9BACT</name>
<dbReference type="PANTHER" id="PTHR43427">
    <property type="entry name" value="CHLORIDE CHANNEL PROTEIN CLC-E"/>
    <property type="match status" value="1"/>
</dbReference>
<evidence type="ECO:0000256" key="2">
    <source>
        <dbReference type="ARBA" id="ARBA00022692"/>
    </source>
</evidence>
<dbReference type="InterPro" id="IPR001807">
    <property type="entry name" value="ClC"/>
</dbReference>